<evidence type="ECO:0000256" key="7">
    <source>
        <dbReference type="ARBA" id="ARBA00022989"/>
    </source>
</evidence>
<evidence type="ECO:0000256" key="4">
    <source>
        <dbReference type="ARBA" id="ARBA00022692"/>
    </source>
</evidence>
<keyword evidence="5" id="KW-0256">Endoplasmic reticulum</keyword>
<dbReference type="GO" id="GO:0005789">
    <property type="term" value="C:endoplasmic reticulum membrane"/>
    <property type="evidence" value="ECO:0007669"/>
    <property type="project" value="UniProtKB-SubCell"/>
</dbReference>
<keyword evidence="12" id="KW-0753">Steroid metabolism</keyword>
<evidence type="ECO:0000256" key="1">
    <source>
        <dbReference type="ARBA" id="ARBA00004477"/>
    </source>
</evidence>
<evidence type="ECO:0000256" key="11">
    <source>
        <dbReference type="ARBA" id="ARBA00023166"/>
    </source>
</evidence>
<name>A0AAV4EBD3_9GAST</name>
<organism evidence="14 15">
    <name type="scientific">Elysia marginata</name>
    <dbReference type="NCBI Taxonomy" id="1093978"/>
    <lineage>
        <taxon>Eukaryota</taxon>
        <taxon>Metazoa</taxon>
        <taxon>Spiralia</taxon>
        <taxon>Lophotrochozoa</taxon>
        <taxon>Mollusca</taxon>
        <taxon>Gastropoda</taxon>
        <taxon>Heterobranchia</taxon>
        <taxon>Euthyneura</taxon>
        <taxon>Panpulmonata</taxon>
        <taxon>Sacoglossa</taxon>
        <taxon>Placobranchoidea</taxon>
        <taxon>Plakobranchidae</taxon>
        <taxon>Elysia</taxon>
    </lineage>
</organism>
<dbReference type="InterPro" id="IPR005352">
    <property type="entry name" value="Erg28"/>
</dbReference>
<evidence type="ECO:0000313" key="14">
    <source>
        <dbReference type="EMBL" id="GFR57976.1"/>
    </source>
</evidence>
<evidence type="ECO:0000256" key="9">
    <source>
        <dbReference type="ARBA" id="ARBA00023098"/>
    </source>
</evidence>
<proteinExistence type="inferred from homology"/>
<evidence type="ECO:0000256" key="8">
    <source>
        <dbReference type="ARBA" id="ARBA00023011"/>
    </source>
</evidence>
<dbReference type="EMBL" id="BMAT01010650">
    <property type="protein sequence ID" value="GFR57976.1"/>
    <property type="molecule type" value="Genomic_DNA"/>
</dbReference>
<feature type="transmembrane region" description="Helical" evidence="13">
    <location>
        <begin position="79"/>
        <end position="101"/>
    </location>
</feature>
<comment type="subcellular location">
    <subcellularLocation>
        <location evidence="1">Endoplasmic reticulum membrane</location>
        <topology evidence="1">Multi-pass membrane protein</topology>
    </subcellularLocation>
</comment>
<feature type="transmembrane region" description="Helical" evidence="13">
    <location>
        <begin position="12"/>
        <end position="35"/>
    </location>
</feature>
<gene>
    <name evidence="14" type="ORF">ElyMa_005350900</name>
</gene>
<dbReference type="PANTHER" id="PTHR15451">
    <property type="entry name" value="ERGOSTEROL BIOSYNTHETIC PROTEIN 28-RELATED"/>
    <property type="match status" value="1"/>
</dbReference>
<evidence type="ECO:0000256" key="10">
    <source>
        <dbReference type="ARBA" id="ARBA00023136"/>
    </source>
</evidence>
<comment type="caution">
    <text evidence="14">The sequence shown here is derived from an EMBL/GenBank/DDBJ whole genome shotgun (WGS) entry which is preliminary data.</text>
</comment>
<dbReference type="Pfam" id="PF03694">
    <property type="entry name" value="Erg28"/>
    <property type="match status" value="1"/>
</dbReference>
<accession>A0AAV4EBD3</accession>
<evidence type="ECO:0000256" key="6">
    <source>
        <dbReference type="ARBA" id="ARBA00022955"/>
    </source>
</evidence>
<keyword evidence="3" id="KW-0444">Lipid biosynthesis</keyword>
<keyword evidence="4 13" id="KW-0812">Transmembrane</keyword>
<keyword evidence="11" id="KW-1207">Sterol metabolism</keyword>
<sequence length="160" mass="17490">MSGAPSFINLLRIWIGLIGTVAVGSTIQCFLSPSYTFDRIYTINEGNVTALTTRLFGVWTFLAGALRVTCALDLHNRTLYHLTLLSFILALVHFVSEVFVYKTASVESAGILAPLLVSSKSPVNRLNLLLSGNRYIDSVDAGRVLVCRSRGPASQVWGRK</sequence>
<evidence type="ECO:0000256" key="5">
    <source>
        <dbReference type="ARBA" id="ARBA00022824"/>
    </source>
</evidence>
<keyword evidence="7 13" id="KW-1133">Transmembrane helix</keyword>
<keyword evidence="6" id="KW-0752">Steroid biosynthesis</keyword>
<evidence type="ECO:0000256" key="12">
    <source>
        <dbReference type="ARBA" id="ARBA00023221"/>
    </source>
</evidence>
<dbReference type="AlphaFoldDB" id="A0AAV4EBD3"/>
<dbReference type="GO" id="GO:0030674">
    <property type="term" value="F:protein-macromolecule adaptor activity"/>
    <property type="evidence" value="ECO:0007669"/>
    <property type="project" value="TreeGrafter"/>
</dbReference>
<reference evidence="14 15" key="1">
    <citation type="journal article" date="2021" name="Elife">
        <title>Chloroplast acquisition without the gene transfer in kleptoplastic sea slugs, Plakobranchus ocellatus.</title>
        <authorList>
            <person name="Maeda T."/>
            <person name="Takahashi S."/>
            <person name="Yoshida T."/>
            <person name="Shimamura S."/>
            <person name="Takaki Y."/>
            <person name="Nagai Y."/>
            <person name="Toyoda A."/>
            <person name="Suzuki Y."/>
            <person name="Arimoto A."/>
            <person name="Ishii H."/>
            <person name="Satoh N."/>
            <person name="Nishiyama T."/>
            <person name="Hasebe M."/>
            <person name="Maruyama T."/>
            <person name="Minagawa J."/>
            <person name="Obokata J."/>
            <person name="Shigenobu S."/>
        </authorList>
    </citation>
    <scope>NUCLEOTIDE SEQUENCE [LARGE SCALE GENOMIC DNA]</scope>
</reference>
<dbReference type="Proteomes" id="UP000762676">
    <property type="component" value="Unassembled WGS sequence"/>
</dbReference>
<protein>
    <submittedName>
        <fullName evidence="14">Full-length cDNA clone CS0DC006YI13 of Neuroblastoma of Homo sapiens (Human)</fullName>
    </submittedName>
</protein>
<evidence type="ECO:0000256" key="3">
    <source>
        <dbReference type="ARBA" id="ARBA00022516"/>
    </source>
</evidence>
<dbReference type="GO" id="GO:0016126">
    <property type="term" value="P:sterol biosynthetic process"/>
    <property type="evidence" value="ECO:0007669"/>
    <property type="project" value="UniProtKB-KW"/>
</dbReference>
<keyword evidence="9" id="KW-0443">Lipid metabolism</keyword>
<evidence type="ECO:0000256" key="2">
    <source>
        <dbReference type="ARBA" id="ARBA00005377"/>
    </source>
</evidence>
<keyword evidence="15" id="KW-1185">Reference proteome</keyword>
<dbReference type="PANTHER" id="PTHR15451:SF19">
    <property type="entry name" value="ERGOSTEROL BIOSYNTHETIC PROTEIN 28 HOMOLOG"/>
    <property type="match status" value="1"/>
</dbReference>
<feature type="transmembrane region" description="Helical" evidence="13">
    <location>
        <begin position="55"/>
        <end position="72"/>
    </location>
</feature>
<evidence type="ECO:0000256" key="13">
    <source>
        <dbReference type="SAM" id="Phobius"/>
    </source>
</evidence>
<evidence type="ECO:0000313" key="15">
    <source>
        <dbReference type="Proteomes" id="UP000762676"/>
    </source>
</evidence>
<keyword evidence="8" id="KW-0756">Sterol biosynthesis</keyword>
<keyword evidence="10 13" id="KW-0472">Membrane</keyword>
<comment type="similarity">
    <text evidence="2">Belongs to the ERG28 family.</text>
</comment>